<organism evidence="5">
    <name type="scientific">Desulfobacca acetoxidans</name>
    <dbReference type="NCBI Taxonomy" id="60893"/>
    <lineage>
        <taxon>Bacteria</taxon>
        <taxon>Pseudomonadati</taxon>
        <taxon>Thermodesulfobacteriota</taxon>
        <taxon>Desulfobaccia</taxon>
        <taxon>Desulfobaccales</taxon>
        <taxon>Desulfobaccaceae</taxon>
        <taxon>Desulfobacca</taxon>
    </lineage>
</organism>
<dbReference type="Gene3D" id="3.20.20.300">
    <property type="entry name" value="Glycoside hydrolase, family 3, N-terminal domain"/>
    <property type="match status" value="1"/>
</dbReference>
<evidence type="ECO:0000256" key="2">
    <source>
        <dbReference type="ARBA" id="ARBA00022801"/>
    </source>
</evidence>
<keyword evidence="2 5" id="KW-0378">Hydrolase</keyword>
<dbReference type="EC" id="3.2.1.52" evidence="5"/>
<name>A0A7C3ZCC4_9BACT</name>
<dbReference type="InterPro" id="IPR036881">
    <property type="entry name" value="Glyco_hydro_3_C_sf"/>
</dbReference>
<accession>A0A7C3ZCC4</accession>
<gene>
    <name evidence="5" type="primary">nagZ</name>
    <name evidence="5" type="ORF">ENW96_08820</name>
</gene>
<dbReference type="PANTHER" id="PTHR30480">
    <property type="entry name" value="BETA-HEXOSAMINIDASE-RELATED"/>
    <property type="match status" value="1"/>
</dbReference>
<dbReference type="InterPro" id="IPR001764">
    <property type="entry name" value="Glyco_hydro_3_N"/>
</dbReference>
<keyword evidence="3 5" id="KW-0326">Glycosidase</keyword>
<dbReference type="AlphaFoldDB" id="A0A7C3ZCC4"/>
<comment type="similarity">
    <text evidence="1">Belongs to the glycosyl hydrolase 3 family.</text>
</comment>
<dbReference type="InterPro" id="IPR017853">
    <property type="entry name" value="GH"/>
</dbReference>
<dbReference type="PANTHER" id="PTHR30480:SF16">
    <property type="entry name" value="GLYCOSIDE HYDROLASE FAMILY 3 DOMAIN PROTEIN"/>
    <property type="match status" value="1"/>
</dbReference>
<dbReference type="EMBL" id="DTMF01000212">
    <property type="protein sequence ID" value="HGF34471.1"/>
    <property type="molecule type" value="Genomic_DNA"/>
</dbReference>
<dbReference type="Pfam" id="PF00933">
    <property type="entry name" value="Glyco_hydro_3"/>
    <property type="match status" value="1"/>
</dbReference>
<dbReference type="GO" id="GO:0005975">
    <property type="term" value="P:carbohydrate metabolic process"/>
    <property type="evidence" value="ECO:0007669"/>
    <property type="project" value="InterPro"/>
</dbReference>
<feature type="domain" description="Glycoside hydrolase family 3 N-terminal" evidence="4">
    <location>
        <begin position="19"/>
        <end position="322"/>
    </location>
</feature>
<sequence>MNLAELIGERLVIGIPGTEITPEIVRHFQELQAGGLILYRINFDSPGQLQKLIADLEEALGRQLLVTVDHEGGRVIMFREGITVFPDNLAVGLTGKVEYAAGQGEIEARELRRLGVDVNLGPVLDVLTKLYSPNIGIRSYGQDWRVVAQMGAARIAAMQRGGLSACAKHFPGKGHAPVDAHLGLPVIPSTWREMEQVHLRPFVAAIQAGVDLVMSSHPYYPNLDPVPGRIATFSRRLIYDCLRRELNFQGVIATDDLEMGAVKAICPISEAGVLAAAAGHDLLLICHDPISQKKVFAGLHEAYKAGRLPLKELEESVDRIKKLKARRHQRFAEGEPAPEPEGAALAERICRESVQVLQDSRKLLPLTGREGSLGVIFPRFSALDARIMIEKEVLREKDFVLKEFGKFHLHPEVCLVGIEPSDAEIEQAVGLAQRSDLTVLFCFDAHLYPSNLKLLEVLQEAAASLVVDLLRDPYDLDYLKEGVAGLTAFGWRACQIKAAIGKMGASSSVSMQH</sequence>
<protein>
    <submittedName>
        <fullName evidence="5">Beta-N-acetylhexosaminidase</fullName>
        <ecNumber evidence="5">3.2.1.52</ecNumber>
    </submittedName>
</protein>
<proteinExistence type="inferred from homology"/>
<evidence type="ECO:0000313" key="5">
    <source>
        <dbReference type="EMBL" id="HGF34471.1"/>
    </source>
</evidence>
<dbReference type="Gene3D" id="3.40.50.1700">
    <property type="entry name" value="Glycoside hydrolase family 3 C-terminal domain"/>
    <property type="match status" value="1"/>
</dbReference>
<dbReference type="SUPFAM" id="SSF51445">
    <property type="entry name" value="(Trans)glycosidases"/>
    <property type="match status" value="1"/>
</dbReference>
<evidence type="ECO:0000259" key="4">
    <source>
        <dbReference type="Pfam" id="PF00933"/>
    </source>
</evidence>
<dbReference type="InterPro" id="IPR050226">
    <property type="entry name" value="NagZ_Beta-hexosaminidase"/>
</dbReference>
<dbReference type="NCBIfam" id="NF003740">
    <property type="entry name" value="PRK05337.1"/>
    <property type="match status" value="1"/>
</dbReference>
<evidence type="ECO:0000256" key="3">
    <source>
        <dbReference type="ARBA" id="ARBA00023295"/>
    </source>
</evidence>
<reference evidence="5" key="1">
    <citation type="journal article" date="2020" name="mSystems">
        <title>Genome- and Community-Level Interaction Insights into Carbon Utilization and Element Cycling Functions of Hydrothermarchaeota in Hydrothermal Sediment.</title>
        <authorList>
            <person name="Zhou Z."/>
            <person name="Liu Y."/>
            <person name="Xu W."/>
            <person name="Pan J."/>
            <person name="Luo Z.H."/>
            <person name="Li M."/>
        </authorList>
    </citation>
    <scope>NUCLEOTIDE SEQUENCE [LARGE SCALE GENOMIC DNA]</scope>
    <source>
        <strain evidence="5">SpSt-897</strain>
    </source>
</reference>
<comment type="caution">
    <text evidence="5">The sequence shown here is derived from an EMBL/GenBank/DDBJ whole genome shotgun (WGS) entry which is preliminary data.</text>
</comment>
<dbReference type="GO" id="GO:0009254">
    <property type="term" value="P:peptidoglycan turnover"/>
    <property type="evidence" value="ECO:0007669"/>
    <property type="project" value="TreeGrafter"/>
</dbReference>
<dbReference type="InterPro" id="IPR036962">
    <property type="entry name" value="Glyco_hydro_3_N_sf"/>
</dbReference>
<evidence type="ECO:0000256" key="1">
    <source>
        <dbReference type="ARBA" id="ARBA00005336"/>
    </source>
</evidence>
<dbReference type="GO" id="GO:0004563">
    <property type="term" value="F:beta-N-acetylhexosaminidase activity"/>
    <property type="evidence" value="ECO:0007669"/>
    <property type="project" value="UniProtKB-EC"/>
</dbReference>